<organism evidence="1 2">
    <name type="scientific">Cetraspora pellucida</name>
    <dbReference type="NCBI Taxonomy" id="1433469"/>
    <lineage>
        <taxon>Eukaryota</taxon>
        <taxon>Fungi</taxon>
        <taxon>Fungi incertae sedis</taxon>
        <taxon>Mucoromycota</taxon>
        <taxon>Glomeromycotina</taxon>
        <taxon>Glomeromycetes</taxon>
        <taxon>Diversisporales</taxon>
        <taxon>Gigasporaceae</taxon>
        <taxon>Cetraspora</taxon>
    </lineage>
</organism>
<name>A0ACA9JWG1_9GLOM</name>
<reference evidence="1" key="1">
    <citation type="submission" date="2021-06" db="EMBL/GenBank/DDBJ databases">
        <authorList>
            <person name="Kallberg Y."/>
            <person name="Tangrot J."/>
            <person name="Rosling A."/>
        </authorList>
    </citation>
    <scope>NUCLEOTIDE SEQUENCE</scope>
    <source>
        <strain evidence="1">28 12/20/2015</strain>
    </source>
</reference>
<keyword evidence="2" id="KW-1185">Reference proteome</keyword>
<dbReference type="Proteomes" id="UP000789366">
    <property type="component" value="Unassembled WGS sequence"/>
</dbReference>
<evidence type="ECO:0000313" key="2">
    <source>
        <dbReference type="Proteomes" id="UP000789366"/>
    </source>
</evidence>
<gene>
    <name evidence="1" type="ORF">SPELUC_LOCUS78</name>
</gene>
<proteinExistence type="predicted"/>
<evidence type="ECO:0000313" key="1">
    <source>
        <dbReference type="EMBL" id="CAG8439712.1"/>
    </source>
</evidence>
<sequence length="481" mass="55013">MELRRLIGSSRPEFLQGYRFKIHAYNLMNPDNEFVRIDNHNNKSPHYHPVSDLVILFESTSMKKKQFIIQYDPSYSLGKMFDHFEQAAAGKKYLQPQNVIVCHDLTTIYSTITKNRLDLLTFLMAKQPKNIYQLAQLDKEEINEKVADNGSSVGKKAKVRPIALYEEIVFNFPVKEIVDLTNKRVTGPLRTKLKKKTELETKLKDAEPFKVEKAKLEKEEKVYNDKILEISDEIVKIDTRKALVVKDYQDLETPAAAGNAKAKYAAYLTTYNAKKKFDDWANALKTYGSNYDSNAIKIEFNGETFETTLDELDTLAGAVGHWLSKVKTSDFDANISKLTDDSGTQTTLKNEFKDLKESFLDKIKVSSSSNIGDTRTFFMMPDENFSDEVPVDPSDPDAASEIADIFPYGRFLDFVLDIAPTHKMEFINALNNTLSAEDKKDFNFGILPRSQTPLDEQKKIDYEIGKIKTFYLPEEDFSKCK</sequence>
<accession>A0ACA9JWG1</accession>
<comment type="caution">
    <text evidence="1">The sequence shown here is derived from an EMBL/GenBank/DDBJ whole genome shotgun (WGS) entry which is preliminary data.</text>
</comment>
<protein>
    <submittedName>
        <fullName evidence="1">2068_t:CDS:1</fullName>
    </submittedName>
</protein>
<dbReference type="EMBL" id="CAJVPW010000020">
    <property type="protein sequence ID" value="CAG8439712.1"/>
    <property type="molecule type" value="Genomic_DNA"/>
</dbReference>